<dbReference type="EMBL" id="CP008748">
    <property type="protein sequence ID" value="ASI53679.1"/>
    <property type="molecule type" value="Genomic_DNA"/>
</dbReference>
<dbReference type="Proteomes" id="UP000264882">
    <property type="component" value="Chromosome"/>
</dbReference>
<dbReference type="KEGG" id="mhyv:MHSN_00380"/>
<evidence type="ECO:0000313" key="2">
    <source>
        <dbReference type="EMBL" id="ASI53679.1"/>
    </source>
</evidence>
<keyword evidence="3" id="KW-1185">Reference proteome</keyword>
<evidence type="ECO:0000313" key="3">
    <source>
        <dbReference type="Proteomes" id="UP000264882"/>
    </source>
</evidence>
<dbReference type="SUPFAM" id="SSF53067">
    <property type="entry name" value="Actin-like ATPase domain"/>
    <property type="match status" value="1"/>
</dbReference>
<organism evidence="2 3">
    <name type="scientific">Metamycoplasma hyosynoviae</name>
    <dbReference type="NCBI Taxonomy" id="29559"/>
    <lineage>
        <taxon>Bacteria</taxon>
        <taxon>Bacillati</taxon>
        <taxon>Mycoplasmatota</taxon>
        <taxon>Mycoplasmoidales</taxon>
        <taxon>Metamycoplasmataceae</taxon>
        <taxon>Metamycoplasma</taxon>
    </lineage>
</organism>
<dbReference type="Gene3D" id="3.30.420.40">
    <property type="match status" value="1"/>
</dbReference>
<feature type="domain" description="Gcp-like" evidence="1">
    <location>
        <begin position="43"/>
        <end position="125"/>
    </location>
</feature>
<protein>
    <recommendedName>
        <fullName evidence="1">Gcp-like domain-containing protein</fullName>
    </recommendedName>
</protein>
<dbReference type="AlphaFoldDB" id="A0A4P1QFT5"/>
<evidence type="ECO:0000259" key="1">
    <source>
        <dbReference type="Pfam" id="PF00814"/>
    </source>
</evidence>
<dbReference type="RefSeq" id="WP_119863662.1">
    <property type="nucleotide sequence ID" value="NZ_CP008748.1"/>
</dbReference>
<gene>
    <name evidence="2" type="ORF">MHSN_00380</name>
</gene>
<reference evidence="2 3" key="1">
    <citation type="submission" date="2014-06" db="EMBL/GenBank/DDBJ databases">
        <title>The Whole Genome Sequence of Mycoplasma hyosynoviae strain ATCC 27095.</title>
        <authorList>
            <person name="Calcutt M.J."/>
            <person name="Foecking M.F."/>
        </authorList>
    </citation>
    <scope>NUCLEOTIDE SEQUENCE [LARGE SCALE GENOMIC DNA]</scope>
    <source>
        <strain evidence="2 3">M60</strain>
    </source>
</reference>
<dbReference type="InterPro" id="IPR000905">
    <property type="entry name" value="Gcp-like_dom"/>
</dbReference>
<accession>A0A4P1QFT5</accession>
<sequence length="190" mass="22349">MNLFIETCLDDLYLILFKNNGKIVSKIKLNDITKKTDIFFENLNYVLNEAEIQINEVKKIYVTKGPGSFNGSRIGFLFARTIAQISDSELFTIPTYILFYVQHLLMFFPKSIINIKANKHSIYKITLSDNLKKISMELIMNENNYEKLNYDLFEKNIFTYLNFSKKVDKDNLLKEELIYLSNPQIGELKW</sequence>
<dbReference type="InterPro" id="IPR043129">
    <property type="entry name" value="ATPase_NBD"/>
</dbReference>
<name>A0A4P1QFT5_9BACT</name>
<dbReference type="Pfam" id="PF00814">
    <property type="entry name" value="TsaD"/>
    <property type="match status" value="1"/>
</dbReference>
<proteinExistence type="predicted"/>